<organism evidence="3 4">
    <name type="scientific">Pontibacter chinhatensis</name>
    <dbReference type="NCBI Taxonomy" id="1436961"/>
    <lineage>
        <taxon>Bacteria</taxon>
        <taxon>Pseudomonadati</taxon>
        <taxon>Bacteroidota</taxon>
        <taxon>Cytophagia</taxon>
        <taxon>Cytophagales</taxon>
        <taxon>Hymenobacteraceae</taxon>
        <taxon>Pontibacter</taxon>
    </lineage>
</organism>
<dbReference type="EMBL" id="FOOT01000002">
    <property type="protein sequence ID" value="SFG43928.1"/>
    <property type="molecule type" value="Genomic_DNA"/>
</dbReference>
<evidence type="ECO:0000313" key="3">
    <source>
        <dbReference type="EMBL" id="SFG43928.1"/>
    </source>
</evidence>
<accession>A0A1I2RTQ1</accession>
<dbReference type="STRING" id="1436961.SAMN05421739_102528"/>
<dbReference type="AlphaFoldDB" id="A0A1I2RTQ1"/>
<dbReference type="Proteomes" id="UP000198724">
    <property type="component" value="Unassembled WGS sequence"/>
</dbReference>
<feature type="chain" id="PRO_5011521172" description="Pesticidal crystal protein Cry22Aa Ig-like domain-containing protein" evidence="1">
    <location>
        <begin position="18"/>
        <end position="214"/>
    </location>
</feature>
<dbReference type="InterPro" id="IPR032179">
    <property type="entry name" value="Cry22Aa_Ig-like"/>
</dbReference>
<sequence length="214" mass="22677">MKSINKTFMAAMLSVMALLLPGCEKDDETANVSFVTTYPVVTLLGDQWEVLQVGETFTDAGAEAFEGETAIDFTTSGSVDTSVPGVYVLTYTAVNQDGFSTSERRYVGVVTPEAAAIDLSGQYQRTVGDRGISTVTQIEPGLFETNNVGGVAAPGPATTVRFYHYDVGMIGVPPQDVQGSEFAAVDATVIPGVSYSWVVINSGYGTALRTFVKL</sequence>
<keyword evidence="1" id="KW-0732">Signal</keyword>
<gene>
    <name evidence="3" type="ORF">SAMN05421739_102528</name>
</gene>
<evidence type="ECO:0000313" key="4">
    <source>
        <dbReference type="Proteomes" id="UP000198724"/>
    </source>
</evidence>
<dbReference type="RefSeq" id="WP_092099975.1">
    <property type="nucleotide sequence ID" value="NZ_FOOT01000002.1"/>
</dbReference>
<name>A0A1I2RTQ1_9BACT</name>
<dbReference type="Gene3D" id="2.60.40.10">
    <property type="entry name" value="Immunoglobulins"/>
    <property type="match status" value="1"/>
</dbReference>
<feature type="signal peptide" evidence="1">
    <location>
        <begin position="1"/>
        <end position="17"/>
    </location>
</feature>
<proteinExistence type="predicted"/>
<reference evidence="4" key="1">
    <citation type="submission" date="2016-10" db="EMBL/GenBank/DDBJ databases">
        <authorList>
            <person name="Varghese N."/>
            <person name="Submissions S."/>
        </authorList>
    </citation>
    <scope>NUCLEOTIDE SEQUENCE [LARGE SCALE GENOMIC DNA]</scope>
    <source>
        <strain evidence="4">LP51</strain>
    </source>
</reference>
<evidence type="ECO:0000259" key="2">
    <source>
        <dbReference type="Pfam" id="PF16403"/>
    </source>
</evidence>
<dbReference type="OrthoDB" id="1423116at2"/>
<keyword evidence="4" id="KW-1185">Reference proteome</keyword>
<dbReference type="InterPro" id="IPR013783">
    <property type="entry name" value="Ig-like_fold"/>
</dbReference>
<evidence type="ECO:0000256" key="1">
    <source>
        <dbReference type="SAM" id="SignalP"/>
    </source>
</evidence>
<protein>
    <recommendedName>
        <fullName evidence="2">Pesticidal crystal protein Cry22Aa Ig-like domain-containing protein</fullName>
    </recommendedName>
</protein>
<feature type="domain" description="Pesticidal crystal protein Cry22Aa Ig-like" evidence="2">
    <location>
        <begin position="42"/>
        <end position="109"/>
    </location>
</feature>
<dbReference type="Pfam" id="PF16403">
    <property type="entry name" value="Bact_surface_Ig-like"/>
    <property type="match status" value="1"/>
</dbReference>